<dbReference type="Proteomes" id="UP000076154">
    <property type="component" value="Unassembled WGS sequence"/>
</dbReference>
<keyword evidence="3" id="KW-1185">Reference proteome</keyword>
<sequence length="123" mass="13304">MYFTRSIMALALFGTASVVQAFKFDTTDHVNARELVSDFAYGVLVAREFADIYTASPLVRRKCGWGFGKEKGQIGDCTKEQYKNECSSTCNFMSRAAGGRGAGGASLGCHLACMTMKTTGTKE</sequence>
<dbReference type="InParanoid" id="A0A369JQD3"/>
<organism evidence="2 3">
    <name type="scientific">Hypsizygus marmoreus</name>
    <name type="common">White beech mushroom</name>
    <name type="synonym">Agaricus marmoreus</name>
    <dbReference type="NCBI Taxonomy" id="39966"/>
    <lineage>
        <taxon>Eukaryota</taxon>
        <taxon>Fungi</taxon>
        <taxon>Dikarya</taxon>
        <taxon>Basidiomycota</taxon>
        <taxon>Agaricomycotina</taxon>
        <taxon>Agaricomycetes</taxon>
        <taxon>Agaricomycetidae</taxon>
        <taxon>Agaricales</taxon>
        <taxon>Tricholomatineae</taxon>
        <taxon>Lyophyllaceae</taxon>
        <taxon>Hypsizygus</taxon>
    </lineage>
</organism>
<proteinExistence type="predicted"/>
<name>A0A369JQD3_HYPMA</name>
<feature type="chain" id="PRO_5017067142" evidence="1">
    <location>
        <begin position="22"/>
        <end position="123"/>
    </location>
</feature>
<keyword evidence="1" id="KW-0732">Signal</keyword>
<dbReference type="AlphaFoldDB" id="A0A369JQD3"/>
<evidence type="ECO:0000313" key="3">
    <source>
        <dbReference type="Proteomes" id="UP000076154"/>
    </source>
</evidence>
<accession>A0A369JQD3</accession>
<protein>
    <submittedName>
        <fullName evidence="2">Uncharacterized protein</fullName>
    </submittedName>
</protein>
<feature type="signal peptide" evidence="1">
    <location>
        <begin position="1"/>
        <end position="21"/>
    </location>
</feature>
<comment type="caution">
    <text evidence="2">The sequence shown here is derived from an EMBL/GenBank/DDBJ whole genome shotgun (WGS) entry which is preliminary data.</text>
</comment>
<reference evidence="2" key="1">
    <citation type="submission" date="2018-04" db="EMBL/GenBank/DDBJ databases">
        <title>Whole genome sequencing of Hypsizygus marmoreus.</title>
        <authorList>
            <person name="Choi I.-G."/>
            <person name="Min B."/>
            <person name="Kim J.-G."/>
            <person name="Kim S."/>
            <person name="Oh Y.-L."/>
            <person name="Kong W.-S."/>
            <person name="Park H."/>
            <person name="Jeong J."/>
            <person name="Song E.-S."/>
        </authorList>
    </citation>
    <scope>NUCLEOTIDE SEQUENCE [LARGE SCALE GENOMIC DNA]</scope>
    <source>
        <strain evidence="2">51987-8</strain>
    </source>
</reference>
<gene>
    <name evidence="2" type="ORF">Hypma_008382</name>
</gene>
<dbReference type="EMBL" id="LUEZ02000044">
    <property type="protein sequence ID" value="RDB24461.1"/>
    <property type="molecule type" value="Genomic_DNA"/>
</dbReference>
<evidence type="ECO:0000313" key="2">
    <source>
        <dbReference type="EMBL" id="RDB24461.1"/>
    </source>
</evidence>
<evidence type="ECO:0000256" key="1">
    <source>
        <dbReference type="SAM" id="SignalP"/>
    </source>
</evidence>